<feature type="chain" id="PRO_5026984708" evidence="3">
    <location>
        <begin position="23"/>
        <end position="239"/>
    </location>
</feature>
<evidence type="ECO:0000256" key="1">
    <source>
        <dbReference type="ARBA" id="ARBA00010333"/>
    </source>
</evidence>
<accession>A0A6L8LZ50</accession>
<evidence type="ECO:0000256" key="2">
    <source>
        <dbReference type="ARBA" id="ARBA00022729"/>
    </source>
</evidence>
<dbReference type="Gene3D" id="3.40.190.10">
    <property type="entry name" value="Periplasmic binding protein-like II"/>
    <property type="match status" value="2"/>
</dbReference>
<evidence type="ECO:0000259" key="4">
    <source>
        <dbReference type="Pfam" id="PF00497"/>
    </source>
</evidence>
<dbReference type="AlphaFoldDB" id="A0A6L8LZ50"/>
<feature type="domain" description="Solute-binding protein family 3/N-terminal" evidence="4">
    <location>
        <begin position="32"/>
        <end position="238"/>
    </location>
</feature>
<proteinExistence type="inferred from homology"/>
<dbReference type="SUPFAM" id="SSF53850">
    <property type="entry name" value="Periplasmic binding protein-like II"/>
    <property type="match status" value="1"/>
</dbReference>
<keyword evidence="2 3" id="KW-0732">Signal</keyword>
<protein>
    <submittedName>
        <fullName evidence="5">Transporter substrate-binding domain-containing protein</fullName>
    </submittedName>
</protein>
<dbReference type="PANTHER" id="PTHR35936">
    <property type="entry name" value="MEMBRANE-BOUND LYTIC MUREIN TRANSGLYCOSYLASE F"/>
    <property type="match status" value="1"/>
</dbReference>
<dbReference type="PANTHER" id="PTHR35936:SF25">
    <property type="entry name" value="ABC TRANSPORTER SUBSTRATE-BINDING PROTEIN"/>
    <property type="match status" value="1"/>
</dbReference>
<evidence type="ECO:0000256" key="3">
    <source>
        <dbReference type="SAM" id="SignalP"/>
    </source>
</evidence>
<feature type="signal peptide" evidence="3">
    <location>
        <begin position="1"/>
        <end position="22"/>
    </location>
</feature>
<keyword evidence="6" id="KW-1185">Reference proteome</keyword>
<dbReference type="Pfam" id="PF00497">
    <property type="entry name" value="SBP_bac_3"/>
    <property type="match status" value="1"/>
</dbReference>
<name>A0A6L8LZ50_9VIBR</name>
<gene>
    <name evidence="5" type="ORF">GTG28_19460</name>
</gene>
<reference evidence="5 6" key="1">
    <citation type="submission" date="2020-01" db="EMBL/GenBank/DDBJ databases">
        <title>Draft Genome Sequence of Vibrio sp. strain OCN044, Isolated from a Healthy Coral at Palmyra Atoll.</title>
        <authorList>
            <person name="Videau P."/>
            <person name="Loughran R."/>
            <person name="Esquivel A."/>
            <person name="Deadmond M."/>
            <person name="Paddock B.E."/>
            <person name="Saw J.H."/>
            <person name="Ushijima B."/>
        </authorList>
    </citation>
    <scope>NUCLEOTIDE SEQUENCE [LARGE SCALE GENOMIC DNA]</scope>
    <source>
        <strain evidence="5 6">OCN044</strain>
    </source>
</reference>
<comment type="caution">
    <text evidence="5">The sequence shown here is derived from an EMBL/GenBank/DDBJ whole genome shotgun (WGS) entry which is preliminary data.</text>
</comment>
<dbReference type="InterPro" id="IPR001638">
    <property type="entry name" value="Solute-binding_3/MltF_N"/>
</dbReference>
<dbReference type="Proteomes" id="UP000478571">
    <property type="component" value="Unassembled WGS sequence"/>
</dbReference>
<evidence type="ECO:0000313" key="5">
    <source>
        <dbReference type="EMBL" id="MYM61398.1"/>
    </source>
</evidence>
<sequence>MLFKSIAKIALAQVLLSSFAFAAEKTVKIAVGNWPPFIAKELEGYGIVAQTIKQAFAIEGYQVTFTFYPWARAYEKAKNGEYHATAVWMFDEQRTEHFYFSEPVSQEEFVFFHHKDLDFDWLTLTDIQNFELGGGLGYSYGPELDALIESKTVHINRVKTPSQNLLRLYHKRIDLYPEERHIGLYNLEQQSSDVQSQITYHPTPFLSNFGYVMFSKQDNTSKELLTVFNQGLIKIRQQQ</sequence>
<dbReference type="EMBL" id="WWEU01000012">
    <property type="protein sequence ID" value="MYM61398.1"/>
    <property type="molecule type" value="Genomic_DNA"/>
</dbReference>
<comment type="similarity">
    <text evidence="1">Belongs to the bacterial solute-binding protein 3 family.</text>
</comment>
<organism evidence="5 6">
    <name type="scientific">Vibrio tetraodonis subsp. pristinus</name>
    <dbReference type="NCBI Taxonomy" id="2695891"/>
    <lineage>
        <taxon>Bacteria</taxon>
        <taxon>Pseudomonadati</taxon>
        <taxon>Pseudomonadota</taxon>
        <taxon>Gammaproteobacteria</taxon>
        <taxon>Vibrionales</taxon>
        <taxon>Vibrionaceae</taxon>
        <taxon>Vibrio</taxon>
    </lineage>
</organism>
<dbReference type="RefSeq" id="WP_160932812.1">
    <property type="nucleotide sequence ID" value="NZ_WWEU01000012.1"/>
</dbReference>
<evidence type="ECO:0000313" key="6">
    <source>
        <dbReference type="Proteomes" id="UP000478571"/>
    </source>
</evidence>